<evidence type="ECO:0000313" key="1">
    <source>
        <dbReference type="EMBL" id="MDZ7281827.1"/>
    </source>
</evidence>
<accession>A0ABU5LPH4</accession>
<organism evidence="1 2">
    <name type="scientific">Sphingomonas sanguinis</name>
    <dbReference type="NCBI Taxonomy" id="33051"/>
    <lineage>
        <taxon>Bacteria</taxon>
        <taxon>Pseudomonadati</taxon>
        <taxon>Pseudomonadota</taxon>
        <taxon>Alphaproteobacteria</taxon>
        <taxon>Sphingomonadales</taxon>
        <taxon>Sphingomonadaceae</taxon>
        <taxon>Sphingomonas</taxon>
    </lineage>
</organism>
<dbReference type="Proteomes" id="UP001292182">
    <property type="component" value="Unassembled WGS sequence"/>
</dbReference>
<dbReference type="EMBL" id="JAOBTW010000007">
    <property type="protein sequence ID" value="MDZ7281827.1"/>
    <property type="molecule type" value="Genomic_DNA"/>
</dbReference>
<name>A0ABU5LPH4_9SPHN</name>
<protein>
    <submittedName>
        <fullName evidence="1">Uncharacterized protein</fullName>
    </submittedName>
</protein>
<gene>
    <name evidence="1" type="ORF">N4G62_07285</name>
</gene>
<reference evidence="2" key="1">
    <citation type="submission" date="2023-07" db="EMBL/GenBank/DDBJ databases">
        <title>Whole genome sequence analysis of rice epiphytic Sphingomonas sanguinis OsEp_Plm_15B2.</title>
        <authorList>
            <person name="Sahu K.P."/>
            <person name="Asharani P."/>
            <person name="Reddy B."/>
            <person name="Kumar A."/>
        </authorList>
    </citation>
    <scope>NUCLEOTIDE SEQUENCE [LARGE SCALE GENOMIC DNA]</scope>
    <source>
        <strain evidence="2">OsEp_Plm_15B2</strain>
    </source>
</reference>
<dbReference type="InterPro" id="IPR013319">
    <property type="entry name" value="GH11/12"/>
</dbReference>
<dbReference type="RefSeq" id="WP_322539045.1">
    <property type="nucleotide sequence ID" value="NZ_JAOBTW010000007.1"/>
</dbReference>
<dbReference type="Gene3D" id="2.60.120.180">
    <property type="match status" value="1"/>
</dbReference>
<proteinExistence type="predicted"/>
<keyword evidence="2" id="KW-1185">Reference proteome</keyword>
<dbReference type="SUPFAM" id="SSF49899">
    <property type="entry name" value="Concanavalin A-like lectins/glucanases"/>
    <property type="match status" value="1"/>
</dbReference>
<sequence length="287" mass="31216">MNSAYKWAATSLVGAVMLLAVTNRTDVLQAIAPSEPLQKVTAPRGWVLKQDSENYKQGPYVAFAADWSVTTGKLKLRRGVDYADNMIINPRTFPAGTTMRWQWPGGKPPSGVYGYLHIAYGNYAGGAPVQPVPPVQVANMPDVKTDFAVTIDGDPTRYNLLSETFLTAKPAQFATRGLEIGFLPNVSADGRSFFAGGEQLGEWRDPGGRTWKVAIRGKYCMLIPDGPTFTQGTLYFGAVIQWLIDQGRLTGQEWFNGLAIGVEPVGGRGSLRVDKWRVYPALGAPAT</sequence>
<comment type="caution">
    <text evidence="1">The sequence shown here is derived from an EMBL/GenBank/DDBJ whole genome shotgun (WGS) entry which is preliminary data.</text>
</comment>
<evidence type="ECO:0000313" key="2">
    <source>
        <dbReference type="Proteomes" id="UP001292182"/>
    </source>
</evidence>
<dbReference type="InterPro" id="IPR013320">
    <property type="entry name" value="ConA-like_dom_sf"/>
</dbReference>